<reference evidence="2" key="1">
    <citation type="journal article" date="2022" name="Mol. Ecol. Resour.">
        <title>The genomes of chicory, endive, great burdock and yacon provide insights into Asteraceae palaeo-polyploidization history and plant inulin production.</title>
        <authorList>
            <person name="Fan W."/>
            <person name="Wang S."/>
            <person name="Wang H."/>
            <person name="Wang A."/>
            <person name="Jiang F."/>
            <person name="Liu H."/>
            <person name="Zhao H."/>
            <person name="Xu D."/>
            <person name="Zhang Y."/>
        </authorList>
    </citation>
    <scope>NUCLEOTIDE SEQUENCE [LARGE SCALE GENOMIC DNA]</scope>
    <source>
        <strain evidence="2">cv. Yunnan</strain>
    </source>
</reference>
<keyword evidence="2" id="KW-1185">Reference proteome</keyword>
<evidence type="ECO:0000313" key="1">
    <source>
        <dbReference type="EMBL" id="KAI3755195.1"/>
    </source>
</evidence>
<sequence>MTCMCVVNDGLKYRNSFPSAADLGFFGLHKVVNCIKKLAELLHHDSATIALEVIKEVLSISPNSEKLLEMKGEAFYEIGFYSVLATATGLLP</sequence>
<evidence type="ECO:0000313" key="2">
    <source>
        <dbReference type="Proteomes" id="UP001056120"/>
    </source>
</evidence>
<dbReference type="Proteomes" id="UP001056120">
    <property type="component" value="Linkage Group LG18"/>
</dbReference>
<name>A0ACB9E944_9ASTR</name>
<gene>
    <name evidence="1" type="ORF">L1987_54990</name>
</gene>
<proteinExistence type="predicted"/>
<accession>A0ACB9E944</accession>
<dbReference type="EMBL" id="CM042035">
    <property type="protein sequence ID" value="KAI3755195.1"/>
    <property type="molecule type" value="Genomic_DNA"/>
</dbReference>
<comment type="caution">
    <text evidence="1">The sequence shown here is derived from an EMBL/GenBank/DDBJ whole genome shotgun (WGS) entry which is preliminary data.</text>
</comment>
<organism evidence="1 2">
    <name type="scientific">Smallanthus sonchifolius</name>
    <dbReference type="NCBI Taxonomy" id="185202"/>
    <lineage>
        <taxon>Eukaryota</taxon>
        <taxon>Viridiplantae</taxon>
        <taxon>Streptophyta</taxon>
        <taxon>Embryophyta</taxon>
        <taxon>Tracheophyta</taxon>
        <taxon>Spermatophyta</taxon>
        <taxon>Magnoliopsida</taxon>
        <taxon>eudicotyledons</taxon>
        <taxon>Gunneridae</taxon>
        <taxon>Pentapetalae</taxon>
        <taxon>asterids</taxon>
        <taxon>campanulids</taxon>
        <taxon>Asterales</taxon>
        <taxon>Asteraceae</taxon>
        <taxon>Asteroideae</taxon>
        <taxon>Heliantheae alliance</taxon>
        <taxon>Millerieae</taxon>
        <taxon>Smallanthus</taxon>
    </lineage>
</organism>
<reference evidence="1 2" key="2">
    <citation type="journal article" date="2022" name="Mol. Ecol. Resour.">
        <title>The genomes of chicory, endive, great burdock and yacon provide insights into Asteraceae paleo-polyploidization history and plant inulin production.</title>
        <authorList>
            <person name="Fan W."/>
            <person name="Wang S."/>
            <person name="Wang H."/>
            <person name="Wang A."/>
            <person name="Jiang F."/>
            <person name="Liu H."/>
            <person name="Zhao H."/>
            <person name="Xu D."/>
            <person name="Zhang Y."/>
        </authorList>
    </citation>
    <scope>NUCLEOTIDE SEQUENCE [LARGE SCALE GENOMIC DNA]</scope>
    <source>
        <strain evidence="2">cv. Yunnan</strain>
        <tissue evidence="1">Leaves</tissue>
    </source>
</reference>
<protein>
    <submittedName>
        <fullName evidence="1">Uncharacterized protein</fullName>
    </submittedName>
</protein>